<gene>
    <name evidence="2" type="ORF">D0Y65_032446</name>
</gene>
<dbReference type="AlphaFoldDB" id="A0A445ID68"/>
<dbReference type="PANTHER" id="PTHR33710">
    <property type="entry name" value="BNAC02G09200D PROTEIN"/>
    <property type="match status" value="1"/>
</dbReference>
<organism evidence="2 3">
    <name type="scientific">Glycine soja</name>
    <name type="common">Wild soybean</name>
    <dbReference type="NCBI Taxonomy" id="3848"/>
    <lineage>
        <taxon>Eukaryota</taxon>
        <taxon>Viridiplantae</taxon>
        <taxon>Streptophyta</taxon>
        <taxon>Embryophyta</taxon>
        <taxon>Tracheophyta</taxon>
        <taxon>Spermatophyta</taxon>
        <taxon>Magnoliopsida</taxon>
        <taxon>eudicotyledons</taxon>
        <taxon>Gunneridae</taxon>
        <taxon>Pentapetalae</taxon>
        <taxon>rosids</taxon>
        <taxon>fabids</taxon>
        <taxon>Fabales</taxon>
        <taxon>Fabaceae</taxon>
        <taxon>Papilionoideae</taxon>
        <taxon>50 kb inversion clade</taxon>
        <taxon>NPAAA clade</taxon>
        <taxon>indigoferoid/millettioid clade</taxon>
        <taxon>Phaseoleae</taxon>
        <taxon>Glycine</taxon>
        <taxon>Glycine subgen. Soja</taxon>
    </lineage>
</organism>
<dbReference type="EMBL" id="QZWG01000011">
    <property type="protein sequence ID" value="RZB83991.1"/>
    <property type="molecule type" value="Genomic_DNA"/>
</dbReference>
<evidence type="ECO:0000313" key="2">
    <source>
        <dbReference type="EMBL" id="RZB83991.1"/>
    </source>
</evidence>
<evidence type="ECO:0000259" key="1">
    <source>
        <dbReference type="Pfam" id="PF14111"/>
    </source>
</evidence>
<dbReference type="PANTHER" id="PTHR33710:SF77">
    <property type="entry name" value="DNASE I-LIKE SUPERFAMILY PROTEIN"/>
    <property type="match status" value="1"/>
</dbReference>
<comment type="caution">
    <text evidence="2">The sequence shown here is derived from an EMBL/GenBank/DDBJ whole genome shotgun (WGS) entry which is preliminary data.</text>
</comment>
<sequence length="423" mass="48519">MIEVVLNEDDTIGDLKKLVAAQTGFTFRNDFQRAFLGQEDVWVKLLGRKIRFKVLENRLKQMWVRKGIIHMIDVGNDFFLVLFSHPEDKAKAQTEGPWLIYDHYLVVREWSPNFHPSSKAIEKVAVWANRIMDRGKIGIMKGSNIQMATQVAIVTHSQGPWTVVKKPRHQRKGKEREFQFTGNHVEKGGQGGSHAASRSRFVSLHEDEGDHAVVMEGDHEVEVRGKEYEKYCKQYLNANNPDIMIILDTHLESSKLLKTVYFLGFDGSEAVERQGDFNDIVSQQEKKRGAPVSLRRCQIFKDRINNCNLMDLGALGPQFTRKGPLFNGYQRIFERLDRAFSNNSGRLQFPNVIVKVLSRVDFLDHHPLTISLHADYNGPGIKPFRFECAWLTHPSFMDVASNVWENNGPFHANSEKLKSTLQQ</sequence>
<reference evidence="2 3" key="1">
    <citation type="submission" date="2018-09" db="EMBL/GenBank/DDBJ databases">
        <title>A high-quality reference genome of wild soybean provides a powerful tool to mine soybean genomes.</title>
        <authorList>
            <person name="Xie M."/>
            <person name="Chung C.Y.L."/>
            <person name="Li M.-W."/>
            <person name="Wong F.-L."/>
            <person name="Chan T.-F."/>
            <person name="Lam H.-M."/>
        </authorList>
    </citation>
    <scope>NUCLEOTIDE SEQUENCE [LARGE SCALE GENOMIC DNA]</scope>
    <source>
        <strain evidence="3">cv. W05</strain>
        <tissue evidence="2">Hypocotyl of etiolated seedlings</tissue>
    </source>
</reference>
<dbReference type="Proteomes" id="UP000289340">
    <property type="component" value="Chromosome 11"/>
</dbReference>
<dbReference type="InterPro" id="IPR025558">
    <property type="entry name" value="DUF4283"/>
</dbReference>
<name>A0A445ID68_GLYSO</name>
<dbReference type="SUPFAM" id="SSF56219">
    <property type="entry name" value="DNase I-like"/>
    <property type="match status" value="1"/>
</dbReference>
<dbReference type="Gene3D" id="3.60.10.10">
    <property type="entry name" value="Endonuclease/exonuclease/phosphatase"/>
    <property type="match status" value="1"/>
</dbReference>
<dbReference type="Pfam" id="PF14111">
    <property type="entry name" value="DUF4283"/>
    <property type="match status" value="1"/>
</dbReference>
<keyword evidence="3" id="KW-1185">Reference proteome</keyword>
<feature type="domain" description="DUF4283" evidence="1">
    <location>
        <begin position="44"/>
        <end position="117"/>
    </location>
</feature>
<accession>A0A445ID68</accession>
<proteinExistence type="predicted"/>
<protein>
    <recommendedName>
        <fullName evidence="1">DUF4283 domain-containing protein</fullName>
    </recommendedName>
</protein>
<dbReference type="InterPro" id="IPR036691">
    <property type="entry name" value="Endo/exonu/phosph_ase_sf"/>
</dbReference>
<evidence type="ECO:0000313" key="3">
    <source>
        <dbReference type="Proteomes" id="UP000289340"/>
    </source>
</evidence>